<organism evidence="1">
    <name type="scientific">virus sp. ctFlR8</name>
    <dbReference type="NCBI Taxonomy" id="2825811"/>
    <lineage>
        <taxon>Viruses</taxon>
    </lineage>
</organism>
<proteinExistence type="predicted"/>
<name>A0A8S5RMY6_9VIRU</name>
<dbReference type="EMBL" id="BK059128">
    <property type="protein sequence ID" value="DAE32720.1"/>
    <property type="molecule type" value="Genomic_DNA"/>
</dbReference>
<sequence length="114" mass="13392">MQIFGKEIKDECSKCGEVLQCELFLKGHGIKRDRENVTEMVSCQMEHQKSRLDKEPKEDLPVKEKCELPPEIMRIIPYHNVEWVKFIKPLLLTNIWCCVGIGYVAEKSRHQECM</sequence>
<reference evidence="1" key="1">
    <citation type="journal article" date="2021" name="Proc. Natl. Acad. Sci. U.S.A.">
        <title>A Catalog of Tens of Thousands of Viruses from Human Metagenomes Reveals Hidden Associations with Chronic Diseases.</title>
        <authorList>
            <person name="Tisza M.J."/>
            <person name="Buck C.B."/>
        </authorList>
    </citation>
    <scope>NUCLEOTIDE SEQUENCE</scope>
    <source>
        <strain evidence="1">CtFlR8</strain>
    </source>
</reference>
<protein>
    <submittedName>
        <fullName evidence="1">Uncharacterized protein</fullName>
    </submittedName>
</protein>
<evidence type="ECO:0000313" key="1">
    <source>
        <dbReference type="EMBL" id="DAE32720.1"/>
    </source>
</evidence>
<accession>A0A8S5RMY6</accession>